<name>A0A3B0SKI1_9ZZZZ</name>
<dbReference type="SUPFAM" id="SSF52096">
    <property type="entry name" value="ClpP/crotonase"/>
    <property type="match status" value="1"/>
</dbReference>
<keyword evidence="2" id="KW-1133">Transmembrane helix</keyword>
<evidence type="ECO:0000256" key="2">
    <source>
        <dbReference type="SAM" id="Phobius"/>
    </source>
</evidence>
<dbReference type="InterPro" id="IPR023562">
    <property type="entry name" value="ClpP/TepA"/>
</dbReference>
<dbReference type="EMBL" id="UOEH01000166">
    <property type="protein sequence ID" value="VAV95405.1"/>
    <property type="molecule type" value="Genomic_DNA"/>
</dbReference>
<evidence type="ECO:0000256" key="1">
    <source>
        <dbReference type="ARBA" id="ARBA00007039"/>
    </source>
</evidence>
<dbReference type="AlphaFoldDB" id="A0A3B0SKI1"/>
<evidence type="ECO:0008006" key="4">
    <source>
        <dbReference type="Google" id="ProtNLM"/>
    </source>
</evidence>
<dbReference type="InterPro" id="IPR001907">
    <property type="entry name" value="ClpP"/>
</dbReference>
<feature type="transmembrane region" description="Helical" evidence="2">
    <location>
        <begin position="5"/>
        <end position="22"/>
    </location>
</feature>
<keyword evidence="2" id="KW-0472">Membrane</keyword>
<protein>
    <recommendedName>
        <fullName evidence="4">ATP-dependent Clp protease proteolytic subunit</fullName>
    </recommendedName>
</protein>
<gene>
    <name evidence="3" type="ORF">MNBD_ALPHA05-1400</name>
</gene>
<dbReference type="InterPro" id="IPR029045">
    <property type="entry name" value="ClpP/crotonase-like_dom_sf"/>
</dbReference>
<reference evidence="3" key="1">
    <citation type="submission" date="2018-06" db="EMBL/GenBank/DDBJ databases">
        <authorList>
            <person name="Zhirakovskaya E."/>
        </authorList>
    </citation>
    <scope>NUCLEOTIDE SEQUENCE</scope>
</reference>
<dbReference type="PRINTS" id="PR00127">
    <property type="entry name" value="CLPPROTEASEP"/>
</dbReference>
<organism evidence="3">
    <name type="scientific">hydrothermal vent metagenome</name>
    <dbReference type="NCBI Taxonomy" id="652676"/>
    <lineage>
        <taxon>unclassified sequences</taxon>
        <taxon>metagenomes</taxon>
        <taxon>ecological metagenomes</taxon>
    </lineage>
</organism>
<dbReference type="Pfam" id="PF00574">
    <property type="entry name" value="CLP_protease"/>
    <property type="match status" value="1"/>
</dbReference>
<keyword evidence="2" id="KW-0812">Transmembrane</keyword>
<evidence type="ECO:0000313" key="3">
    <source>
        <dbReference type="EMBL" id="VAV95405.1"/>
    </source>
</evidence>
<comment type="similarity">
    <text evidence="1">Belongs to the peptidase S14 family.</text>
</comment>
<dbReference type="GO" id="GO:0006508">
    <property type="term" value="P:proteolysis"/>
    <property type="evidence" value="ECO:0007669"/>
    <property type="project" value="InterPro"/>
</dbReference>
<dbReference type="GO" id="GO:0004176">
    <property type="term" value="F:ATP-dependent peptidase activity"/>
    <property type="evidence" value="ECO:0007669"/>
    <property type="project" value="InterPro"/>
</dbReference>
<sequence length="215" mass="24820">MRNKTILLATAVMFAAIVFLFWQNDQQIYQDQGRLAVRVDPSDRDAVIFTWSSAIDVPMARRFEEAFDEWKGKTRRIVIELNSPGGSLSEGGRVVDVIEKMKRTHEVETRVGADGACLSMCVPIYLRGARRVAAPSSRWMFHQPTTRDFFTDEKVDEPAFETRMTARRFFKRYFVNSEMDPDWRAKLERDWQGGDVWKTGQELVDEGANVVMVLE</sequence>
<dbReference type="GO" id="GO:0004252">
    <property type="term" value="F:serine-type endopeptidase activity"/>
    <property type="evidence" value="ECO:0007669"/>
    <property type="project" value="InterPro"/>
</dbReference>
<accession>A0A3B0SKI1</accession>
<proteinExistence type="inferred from homology"/>
<dbReference type="Gene3D" id="3.90.226.10">
    <property type="entry name" value="2-enoyl-CoA Hydratase, Chain A, domain 1"/>
    <property type="match status" value="1"/>
</dbReference>